<feature type="compositionally biased region" description="Low complexity" evidence="1">
    <location>
        <begin position="34"/>
        <end position="59"/>
    </location>
</feature>
<keyword evidence="3" id="KW-1185">Reference proteome</keyword>
<feature type="region of interest" description="Disordered" evidence="1">
    <location>
        <begin position="310"/>
        <end position="343"/>
    </location>
</feature>
<dbReference type="EMBL" id="ML145139">
    <property type="protein sequence ID" value="TBU57282.1"/>
    <property type="molecule type" value="Genomic_DNA"/>
</dbReference>
<dbReference type="GO" id="GO:0045046">
    <property type="term" value="P:protein import into peroxisome membrane"/>
    <property type="evidence" value="ECO:0007669"/>
    <property type="project" value="TreeGrafter"/>
</dbReference>
<dbReference type="InterPro" id="IPR006708">
    <property type="entry name" value="Pex19"/>
</dbReference>
<dbReference type="OMA" id="EMLYEPL"/>
<dbReference type="PANTHER" id="PTHR12774">
    <property type="entry name" value="PEROXISOMAL BIOGENESIS FACTOR 19"/>
    <property type="match status" value="1"/>
</dbReference>
<protein>
    <submittedName>
        <fullName evidence="2">Pex19-domain-containing protein</fullName>
    </submittedName>
</protein>
<name>A0A4Q9PS89_9APHY</name>
<dbReference type="GO" id="GO:0033328">
    <property type="term" value="F:peroxisome membrane targeting sequence binding"/>
    <property type="evidence" value="ECO:0007669"/>
    <property type="project" value="TreeGrafter"/>
</dbReference>
<proteinExistence type="predicted"/>
<reference evidence="2 3" key="1">
    <citation type="submission" date="2019-01" db="EMBL/GenBank/DDBJ databases">
        <title>Draft genome sequences of three monokaryotic isolates of the white-rot basidiomycete fungus Dichomitus squalens.</title>
        <authorList>
            <consortium name="DOE Joint Genome Institute"/>
            <person name="Lopez S.C."/>
            <person name="Andreopoulos B."/>
            <person name="Pangilinan J."/>
            <person name="Lipzen A."/>
            <person name="Riley R."/>
            <person name="Ahrendt S."/>
            <person name="Ng V."/>
            <person name="Barry K."/>
            <person name="Daum C."/>
            <person name="Grigoriev I.V."/>
            <person name="Hilden K.S."/>
            <person name="Makela M.R."/>
            <person name="de Vries R.P."/>
        </authorList>
    </citation>
    <scope>NUCLEOTIDE SEQUENCE [LARGE SCALE GENOMIC DNA]</scope>
    <source>
        <strain evidence="2 3">CBS 464.89</strain>
    </source>
</reference>
<dbReference type="GO" id="GO:0005778">
    <property type="term" value="C:peroxisomal membrane"/>
    <property type="evidence" value="ECO:0007669"/>
    <property type="project" value="TreeGrafter"/>
</dbReference>
<feature type="compositionally biased region" description="Acidic residues" evidence="1">
    <location>
        <begin position="12"/>
        <end position="23"/>
    </location>
</feature>
<dbReference type="Proteomes" id="UP000292082">
    <property type="component" value="Unassembled WGS sequence"/>
</dbReference>
<dbReference type="Pfam" id="PF04614">
    <property type="entry name" value="Pex19"/>
    <property type="match status" value="1"/>
</dbReference>
<evidence type="ECO:0000313" key="2">
    <source>
        <dbReference type="EMBL" id="TBU57282.1"/>
    </source>
</evidence>
<dbReference type="AlphaFoldDB" id="A0A4Q9PS89"/>
<gene>
    <name evidence="2" type="ORF">BD310DRAFT_929706</name>
</gene>
<dbReference type="PANTHER" id="PTHR12774:SF2">
    <property type="entry name" value="PEROXISOMAL BIOGENESIS FACTOR 19"/>
    <property type="match status" value="1"/>
</dbReference>
<dbReference type="InterPro" id="IPR038322">
    <property type="entry name" value="Pex19_C_sf"/>
</dbReference>
<evidence type="ECO:0000313" key="3">
    <source>
        <dbReference type="Proteomes" id="UP000292082"/>
    </source>
</evidence>
<sequence>MVAPPPRKVTVEEDDLDDLDDVLEQFSAPPKPAAQPATAPSSSSKSPPPASSKDAAAPPSTQPQPKPTDPLGMDGLDDDFARELMKGMESLFRDVAQGAGLDDVPHPEDAPEDDSPMTAEERQKVFQKAWEAMLIDSLNEQFSPEEVAALKSGGKGKEAEGPAKPVGANAGPPQSFQENIERAMHKLKESNQKADEASATGAGGLEDMFARLANMTSQDSEEEMKGMLETMMSSLMSKDVLYEPLKELHEKFPGYLKEHDATLSAEDKTRYQTQFKIVAQIVTIFEDPSYSEDDPQSGVKVVELMQEMQDHGSPPSEIMGPLPPGFELGTDGLPKLPEGCTIA</sequence>
<dbReference type="STRING" id="114155.A0A4Q9PS89"/>
<accession>A0A4Q9PS89</accession>
<organism evidence="2 3">
    <name type="scientific">Dichomitus squalens</name>
    <dbReference type="NCBI Taxonomy" id="114155"/>
    <lineage>
        <taxon>Eukaryota</taxon>
        <taxon>Fungi</taxon>
        <taxon>Dikarya</taxon>
        <taxon>Basidiomycota</taxon>
        <taxon>Agaricomycotina</taxon>
        <taxon>Agaricomycetes</taxon>
        <taxon>Polyporales</taxon>
        <taxon>Polyporaceae</taxon>
        <taxon>Dichomitus</taxon>
    </lineage>
</organism>
<feature type="region of interest" description="Disordered" evidence="1">
    <location>
        <begin position="1"/>
        <end position="123"/>
    </location>
</feature>
<evidence type="ECO:0000256" key="1">
    <source>
        <dbReference type="SAM" id="MobiDB-lite"/>
    </source>
</evidence>
<feature type="region of interest" description="Disordered" evidence="1">
    <location>
        <begin position="146"/>
        <end position="175"/>
    </location>
</feature>
<dbReference type="Gene3D" id="1.20.120.900">
    <property type="entry name" value="Pex19, mPTS binding domain"/>
    <property type="match status" value="1"/>
</dbReference>